<dbReference type="EMBL" id="KV417520">
    <property type="protein sequence ID" value="KZP25466.1"/>
    <property type="molecule type" value="Genomic_DNA"/>
</dbReference>
<dbReference type="Proteomes" id="UP000076532">
    <property type="component" value="Unassembled WGS sequence"/>
</dbReference>
<dbReference type="OrthoDB" id="3269111at2759"/>
<protein>
    <submittedName>
        <fullName evidence="2">Uncharacterized protein</fullName>
    </submittedName>
</protein>
<reference evidence="2 3" key="1">
    <citation type="journal article" date="2016" name="Mol. Biol. Evol.">
        <title>Comparative Genomics of Early-Diverging Mushroom-Forming Fungi Provides Insights into the Origins of Lignocellulose Decay Capabilities.</title>
        <authorList>
            <person name="Nagy L.G."/>
            <person name="Riley R."/>
            <person name="Tritt A."/>
            <person name="Adam C."/>
            <person name="Daum C."/>
            <person name="Floudas D."/>
            <person name="Sun H."/>
            <person name="Yadav J.S."/>
            <person name="Pangilinan J."/>
            <person name="Larsson K.H."/>
            <person name="Matsuura K."/>
            <person name="Barry K."/>
            <person name="Labutti K."/>
            <person name="Kuo R."/>
            <person name="Ohm R.A."/>
            <person name="Bhattacharya S.S."/>
            <person name="Shirouzu T."/>
            <person name="Yoshinaga Y."/>
            <person name="Martin F.M."/>
            <person name="Grigoriev I.V."/>
            <person name="Hibbett D.S."/>
        </authorList>
    </citation>
    <scope>NUCLEOTIDE SEQUENCE [LARGE SCALE GENOMIC DNA]</scope>
    <source>
        <strain evidence="2 3">CBS 109695</strain>
    </source>
</reference>
<name>A0A166NXB5_9AGAM</name>
<accession>A0A166NXB5</accession>
<evidence type="ECO:0000313" key="2">
    <source>
        <dbReference type="EMBL" id="KZP25466.1"/>
    </source>
</evidence>
<proteinExistence type="predicted"/>
<evidence type="ECO:0000313" key="3">
    <source>
        <dbReference type="Proteomes" id="UP000076532"/>
    </source>
</evidence>
<evidence type="ECO:0000256" key="1">
    <source>
        <dbReference type="SAM" id="MobiDB-lite"/>
    </source>
</evidence>
<organism evidence="2 3">
    <name type="scientific">Athelia psychrophila</name>
    <dbReference type="NCBI Taxonomy" id="1759441"/>
    <lineage>
        <taxon>Eukaryota</taxon>
        <taxon>Fungi</taxon>
        <taxon>Dikarya</taxon>
        <taxon>Basidiomycota</taxon>
        <taxon>Agaricomycotina</taxon>
        <taxon>Agaricomycetes</taxon>
        <taxon>Agaricomycetidae</taxon>
        <taxon>Atheliales</taxon>
        <taxon>Atheliaceae</taxon>
        <taxon>Athelia</taxon>
    </lineage>
</organism>
<feature type="region of interest" description="Disordered" evidence="1">
    <location>
        <begin position="25"/>
        <end position="48"/>
    </location>
</feature>
<feature type="compositionally biased region" description="Basic and acidic residues" evidence="1">
    <location>
        <begin position="38"/>
        <end position="47"/>
    </location>
</feature>
<gene>
    <name evidence="2" type="ORF">FIBSPDRAFT_950175</name>
</gene>
<sequence>MPPDGKHLPMHHMNINTWAAGIVSKEPEIDSETPPNTKHFDVTHNDPTDLSLLSRRRQLSNQSNQASSSPNVVINNDFKDLAAMIGMPSAPRSLTKGAASH</sequence>
<keyword evidence="3" id="KW-1185">Reference proteome</keyword>
<dbReference type="AlphaFoldDB" id="A0A166NXB5"/>